<evidence type="ECO:0000256" key="7">
    <source>
        <dbReference type="ARBA" id="ARBA00022984"/>
    </source>
</evidence>
<keyword evidence="3 11" id="KW-0328">Glycosyltransferase</keyword>
<comment type="function">
    <text evidence="11">Peptidoglycan polymerase that is essential for cell wall elongation.</text>
</comment>
<keyword evidence="5 11" id="KW-0812">Transmembrane</keyword>
<feature type="transmembrane region" description="Helical" evidence="11">
    <location>
        <begin position="176"/>
        <end position="209"/>
    </location>
</feature>
<evidence type="ECO:0000256" key="5">
    <source>
        <dbReference type="ARBA" id="ARBA00022692"/>
    </source>
</evidence>
<feature type="transmembrane region" description="Helical" evidence="11">
    <location>
        <begin position="286"/>
        <end position="307"/>
    </location>
</feature>
<evidence type="ECO:0000313" key="13">
    <source>
        <dbReference type="Proteomes" id="UP001193501"/>
    </source>
</evidence>
<dbReference type="AlphaFoldDB" id="A0AAE4YBK6"/>
<dbReference type="PROSITE" id="PS00428">
    <property type="entry name" value="FTSW_RODA_SPOVE"/>
    <property type="match status" value="1"/>
</dbReference>
<sequence length="379" mass="41499">MSFLEYRVKFAPTGFGKVLYVNWGLYLVITACAAIGWLMLYSISGGDMDQWAGPQMKRFAAGLVLSLMICLTPIWFWRSMSVAAYCATFVLLLIVQFFGVVGMGAQRWIDIGFMRLQPSELMKVALVMILATYYDWLPDRRVSRPLWVLVPVALILAPAALVFLEPNLGTTLMLVVAGAGVMFAAGVSLWYFAAVAGVFGAGVAGIFLLRGTPWQLIHDYQYKRIDTFLDPSADPLGAGYNITQAKIALGSGGWTGKGFMQGTQSRLNFLPEKHTDFIFTTLGEEFGFVGAISLLTLYAVILVFLFWAALQNKDRFSSLLLIGIAMNFFLYLAVNLAMVMGLAPVVGVPLPFLSYGGSATLVLLIAFGLAQSAIVHRLR</sequence>
<feature type="transmembrane region" description="Helical" evidence="11">
    <location>
        <begin position="146"/>
        <end position="164"/>
    </location>
</feature>
<dbReference type="RefSeq" id="WP_168775054.1">
    <property type="nucleotide sequence ID" value="NZ_JAABNR010000010.1"/>
</dbReference>
<dbReference type="GO" id="GO:0005886">
    <property type="term" value="C:plasma membrane"/>
    <property type="evidence" value="ECO:0007669"/>
    <property type="project" value="UniProtKB-SubCell"/>
</dbReference>
<dbReference type="GO" id="GO:0009252">
    <property type="term" value="P:peptidoglycan biosynthetic process"/>
    <property type="evidence" value="ECO:0007669"/>
    <property type="project" value="UniProtKB-UniRule"/>
</dbReference>
<evidence type="ECO:0000256" key="2">
    <source>
        <dbReference type="ARBA" id="ARBA00022475"/>
    </source>
</evidence>
<dbReference type="InterPro" id="IPR018365">
    <property type="entry name" value="Cell_cycle_FtsW-rel_CS"/>
</dbReference>
<keyword evidence="11" id="KW-0997">Cell inner membrane</keyword>
<evidence type="ECO:0000256" key="8">
    <source>
        <dbReference type="ARBA" id="ARBA00022989"/>
    </source>
</evidence>
<proteinExistence type="inferred from homology"/>
<evidence type="ECO:0000256" key="6">
    <source>
        <dbReference type="ARBA" id="ARBA00022960"/>
    </source>
</evidence>
<accession>A0AAE4YBK6</accession>
<dbReference type="GO" id="GO:0032153">
    <property type="term" value="C:cell division site"/>
    <property type="evidence" value="ECO:0007669"/>
    <property type="project" value="TreeGrafter"/>
</dbReference>
<keyword evidence="8 11" id="KW-1133">Transmembrane helix</keyword>
<dbReference type="Proteomes" id="UP001193501">
    <property type="component" value="Unassembled WGS sequence"/>
</dbReference>
<comment type="pathway">
    <text evidence="11">Cell wall biogenesis; peptidoglycan biosynthesis.</text>
</comment>
<dbReference type="EC" id="2.4.99.28" evidence="11"/>
<evidence type="ECO:0000313" key="12">
    <source>
        <dbReference type="EMBL" id="NBZ88238.1"/>
    </source>
</evidence>
<evidence type="ECO:0000256" key="9">
    <source>
        <dbReference type="ARBA" id="ARBA00023136"/>
    </source>
</evidence>
<dbReference type="PROSITE" id="PS51257">
    <property type="entry name" value="PROKAR_LIPOPROTEIN"/>
    <property type="match status" value="1"/>
</dbReference>
<dbReference type="NCBIfam" id="TIGR02210">
    <property type="entry name" value="rodA_shape"/>
    <property type="match status" value="1"/>
</dbReference>
<feature type="transmembrane region" description="Helical" evidence="11">
    <location>
        <begin position="319"/>
        <end position="346"/>
    </location>
</feature>
<evidence type="ECO:0000256" key="10">
    <source>
        <dbReference type="ARBA" id="ARBA00023316"/>
    </source>
</evidence>
<protein>
    <recommendedName>
        <fullName evidence="11">Peptidoglycan glycosyltransferase MrdB</fullName>
        <shortName evidence="11">PGT</shortName>
        <ecNumber evidence="11">2.4.99.28</ecNumber>
    </recommendedName>
    <alternativeName>
        <fullName evidence="11">Cell elongation protein RodA</fullName>
    </alternativeName>
    <alternativeName>
        <fullName evidence="11">Cell wall polymerase</fullName>
    </alternativeName>
    <alternativeName>
        <fullName evidence="11">Peptidoglycan polymerase</fullName>
        <shortName evidence="11">PG polymerase</shortName>
    </alternativeName>
</protein>
<dbReference type="InterPro" id="IPR001182">
    <property type="entry name" value="FtsW/RodA"/>
</dbReference>
<gene>
    <name evidence="11 12" type="primary">rodA</name>
    <name evidence="11" type="synonym">mrdB</name>
    <name evidence="12" type="ORF">GV832_11665</name>
</gene>
<comment type="similarity">
    <text evidence="11">Belongs to the SEDS family. MrdB/RodA subfamily.</text>
</comment>
<name>A0AAE4YBK6_9RHOB</name>
<keyword evidence="4 11" id="KW-0808">Transferase</keyword>
<feature type="transmembrane region" description="Helical" evidence="11">
    <location>
        <begin position="59"/>
        <end position="76"/>
    </location>
</feature>
<dbReference type="HAMAP" id="MF_02079">
    <property type="entry name" value="PGT_RodA"/>
    <property type="match status" value="1"/>
</dbReference>
<evidence type="ECO:0000256" key="11">
    <source>
        <dbReference type="HAMAP-Rule" id="MF_02079"/>
    </source>
</evidence>
<feature type="transmembrane region" description="Helical" evidence="11">
    <location>
        <begin position="20"/>
        <end position="39"/>
    </location>
</feature>
<keyword evidence="9 11" id="KW-0472">Membrane</keyword>
<evidence type="ECO:0000256" key="1">
    <source>
        <dbReference type="ARBA" id="ARBA00004141"/>
    </source>
</evidence>
<feature type="transmembrane region" description="Helical" evidence="11">
    <location>
        <begin position="82"/>
        <end position="104"/>
    </location>
</feature>
<dbReference type="PANTHER" id="PTHR30474:SF1">
    <property type="entry name" value="PEPTIDOGLYCAN GLYCOSYLTRANSFERASE MRDB"/>
    <property type="match status" value="1"/>
</dbReference>
<feature type="transmembrane region" description="Helical" evidence="11">
    <location>
        <begin position="116"/>
        <end position="134"/>
    </location>
</feature>
<feature type="transmembrane region" description="Helical" evidence="11">
    <location>
        <begin position="352"/>
        <end position="375"/>
    </location>
</feature>
<dbReference type="PANTHER" id="PTHR30474">
    <property type="entry name" value="CELL CYCLE PROTEIN"/>
    <property type="match status" value="1"/>
</dbReference>
<evidence type="ECO:0000256" key="4">
    <source>
        <dbReference type="ARBA" id="ARBA00022679"/>
    </source>
</evidence>
<dbReference type="EMBL" id="JAABNR010000010">
    <property type="protein sequence ID" value="NBZ88238.1"/>
    <property type="molecule type" value="Genomic_DNA"/>
</dbReference>
<keyword evidence="2 11" id="KW-1003">Cell membrane</keyword>
<comment type="catalytic activity">
    <reaction evidence="11">
        <text>[GlcNAc-(1-&gt;4)-Mur2Ac(oyl-L-Ala-gamma-D-Glu-L-Lys-D-Ala-D-Ala)](n)-di-trans,octa-cis-undecaprenyl diphosphate + beta-D-GlcNAc-(1-&gt;4)-Mur2Ac(oyl-L-Ala-gamma-D-Glu-L-Lys-D-Ala-D-Ala)-di-trans,octa-cis-undecaprenyl diphosphate = [GlcNAc-(1-&gt;4)-Mur2Ac(oyl-L-Ala-gamma-D-Glu-L-Lys-D-Ala-D-Ala)](n+1)-di-trans,octa-cis-undecaprenyl diphosphate + di-trans,octa-cis-undecaprenyl diphosphate + H(+)</text>
        <dbReference type="Rhea" id="RHEA:23708"/>
        <dbReference type="Rhea" id="RHEA-COMP:9602"/>
        <dbReference type="Rhea" id="RHEA-COMP:9603"/>
        <dbReference type="ChEBI" id="CHEBI:15378"/>
        <dbReference type="ChEBI" id="CHEBI:58405"/>
        <dbReference type="ChEBI" id="CHEBI:60033"/>
        <dbReference type="ChEBI" id="CHEBI:78435"/>
        <dbReference type="EC" id="2.4.99.28"/>
    </reaction>
</comment>
<comment type="subcellular location">
    <subcellularLocation>
        <location evidence="11">Cell inner membrane</location>
        <topology evidence="11">Multi-pass membrane protein</topology>
    </subcellularLocation>
    <subcellularLocation>
        <location evidence="1">Membrane</location>
        <topology evidence="1">Multi-pass membrane protein</topology>
    </subcellularLocation>
</comment>
<dbReference type="GO" id="GO:0071555">
    <property type="term" value="P:cell wall organization"/>
    <property type="evidence" value="ECO:0007669"/>
    <property type="project" value="UniProtKB-KW"/>
</dbReference>
<keyword evidence="10 11" id="KW-0961">Cell wall biogenesis/degradation</keyword>
<comment type="caution">
    <text evidence="12">The sequence shown here is derived from an EMBL/GenBank/DDBJ whole genome shotgun (WGS) entry which is preliminary data.</text>
</comment>
<dbReference type="InterPro" id="IPR011923">
    <property type="entry name" value="RodA/MrdB"/>
</dbReference>
<evidence type="ECO:0000256" key="3">
    <source>
        <dbReference type="ARBA" id="ARBA00022676"/>
    </source>
</evidence>
<dbReference type="Pfam" id="PF01098">
    <property type="entry name" value="FTSW_RODA_SPOVE"/>
    <property type="match status" value="1"/>
</dbReference>
<dbReference type="GO" id="GO:0008955">
    <property type="term" value="F:peptidoglycan glycosyltransferase activity"/>
    <property type="evidence" value="ECO:0007669"/>
    <property type="project" value="UniProtKB-UniRule"/>
</dbReference>
<keyword evidence="13" id="KW-1185">Reference proteome</keyword>
<organism evidence="12 13">
    <name type="scientific">Stagnihabitans tardus</name>
    <dbReference type="NCBI Taxonomy" id="2699202"/>
    <lineage>
        <taxon>Bacteria</taxon>
        <taxon>Pseudomonadati</taxon>
        <taxon>Pseudomonadota</taxon>
        <taxon>Alphaproteobacteria</taxon>
        <taxon>Rhodobacterales</taxon>
        <taxon>Paracoccaceae</taxon>
        <taxon>Stagnihabitans</taxon>
    </lineage>
</organism>
<reference evidence="12" key="1">
    <citation type="submission" date="2020-01" db="EMBL/GenBank/DDBJ databases">
        <authorList>
            <person name="Chen W.-M."/>
        </authorList>
    </citation>
    <scope>NUCLEOTIDE SEQUENCE</scope>
    <source>
        <strain evidence="12">CYK-10</strain>
    </source>
</reference>
<keyword evidence="6 11" id="KW-0133">Cell shape</keyword>
<dbReference type="GO" id="GO:0015648">
    <property type="term" value="F:lipid-linked peptidoglycan transporter activity"/>
    <property type="evidence" value="ECO:0007669"/>
    <property type="project" value="TreeGrafter"/>
</dbReference>
<keyword evidence="7 11" id="KW-0573">Peptidoglycan synthesis</keyword>
<dbReference type="GO" id="GO:0051301">
    <property type="term" value="P:cell division"/>
    <property type="evidence" value="ECO:0007669"/>
    <property type="project" value="InterPro"/>
</dbReference>
<dbReference type="GO" id="GO:0008360">
    <property type="term" value="P:regulation of cell shape"/>
    <property type="evidence" value="ECO:0007669"/>
    <property type="project" value="UniProtKB-KW"/>
</dbReference>